<accession>A0AAV2DCN8</accession>
<dbReference type="AlphaFoldDB" id="A0AAV2DCN8"/>
<proteinExistence type="predicted"/>
<dbReference type="InterPro" id="IPR002902">
    <property type="entry name" value="GNK2"/>
</dbReference>
<organism evidence="3 4">
    <name type="scientific">Linum trigynum</name>
    <dbReference type="NCBI Taxonomy" id="586398"/>
    <lineage>
        <taxon>Eukaryota</taxon>
        <taxon>Viridiplantae</taxon>
        <taxon>Streptophyta</taxon>
        <taxon>Embryophyta</taxon>
        <taxon>Tracheophyta</taxon>
        <taxon>Spermatophyta</taxon>
        <taxon>Magnoliopsida</taxon>
        <taxon>eudicotyledons</taxon>
        <taxon>Gunneridae</taxon>
        <taxon>Pentapetalae</taxon>
        <taxon>rosids</taxon>
        <taxon>fabids</taxon>
        <taxon>Malpighiales</taxon>
        <taxon>Linaceae</taxon>
        <taxon>Linum</taxon>
    </lineage>
</organism>
<feature type="domain" description="Gnk2-homologous" evidence="2">
    <location>
        <begin position="53"/>
        <end position="169"/>
    </location>
</feature>
<dbReference type="PROSITE" id="PS51473">
    <property type="entry name" value="GNK2"/>
    <property type="match status" value="1"/>
</dbReference>
<protein>
    <recommendedName>
        <fullName evidence="2">Gnk2-homologous domain-containing protein</fullName>
    </recommendedName>
</protein>
<evidence type="ECO:0000313" key="3">
    <source>
        <dbReference type="EMBL" id="CAL1371601.1"/>
    </source>
</evidence>
<evidence type="ECO:0000256" key="1">
    <source>
        <dbReference type="SAM" id="MobiDB-lite"/>
    </source>
</evidence>
<dbReference type="EMBL" id="OZ034815">
    <property type="protein sequence ID" value="CAL1371601.1"/>
    <property type="molecule type" value="Genomic_DNA"/>
</dbReference>
<feature type="region of interest" description="Disordered" evidence="1">
    <location>
        <begin position="1"/>
        <end position="26"/>
    </location>
</feature>
<sequence>MISHQHHTHTTETTPPNSGGEEEEKDCAMSQLAVLAVLLFVGLSSFAEARHGNSTVVRGPSCSGWSENKLYSKNVANLIDKLVDETRKVHRERGDDEDYRYTRDFPANCHSGTGATGGATCDKHLGNLDCWGCLLVAKSKFRSGNCDDNPIRGAVQLRDCSMWFRKYHSRLTT</sequence>
<evidence type="ECO:0000259" key="2">
    <source>
        <dbReference type="PROSITE" id="PS51473"/>
    </source>
</evidence>
<reference evidence="3 4" key="1">
    <citation type="submission" date="2024-04" db="EMBL/GenBank/DDBJ databases">
        <authorList>
            <person name="Fracassetti M."/>
        </authorList>
    </citation>
    <scope>NUCLEOTIDE SEQUENCE [LARGE SCALE GENOMIC DNA]</scope>
</reference>
<dbReference type="Proteomes" id="UP001497516">
    <property type="component" value="Chromosome 2"/>
</dbReference>
<evidence type="ECO:0000313" key="4">
    <source>
        <dbReference type="Proteomes" id="UP001497516"/>
    </source>
</evidence>
<name>A0AAV2DCN8_9ROSI</name>
<keyword evidence="4" id="KW-1185">Reference proteome</keyword>
<gene>
    <name evidence="3" type="ORF">LTRI10_LOCUS13656</name>
</gene>